<dbReference type="Gene3D" id="2.60.120.620">
    <property type="entry name" value="q2cbj1_9rhob like domain"/>
    <property type="match status" value="1"/>
</dbReference>
<dbReference type="AlphaFoldDB" id="X0YGV4"/>
<dbReference type="InterPro" id="IPR008775">
    <property type="entry name" value="Phytyl_CoA_dOase-like"/>
</dbReference>
<dbReference type="EMBL" id="BARS01050223">
    <property type="protein sequence ID" value="GAG46427.1"/>
    <property type="molecule type" value="Genomic_DNA"/>
</dbReference>
<comment type="caution">
    <text evidence="1">The sequence shown here is derived from an EMBL/GenBank/DDBJ whole genome shotgun (WGS) entry which is preliminary data.</text>
</comment>
<organism evidence="1">
    <name type="scientific">marine sediment metagenome</name>
    <dbReference type="NCBI Taxonomy" id="412755"/>
    <lineage>
        <taxon>unclassified sequences</taxon>
        <taxon>metagenomes</taxon>
        <taxon>ecological metagenomes</taxon>
    </lineage>
</organism>
<name>X0YGV4_9ZZZZ</name>
<dbReference type="SUPFAM" id="SSF51197">
    <property type="entry name" value="Clavaminate synthase-like"/>
    <property type="match status" value="1"/>
</dbReference>
<gene>
    <name evidence="1" type="ORF">S01H1_75021</name>
</gene>
<evidence type="ECO:0008006" key="2">
    <source>
        <dbReference type="Google" id="ProtNLM"/>
    </source>
</evidence>
<accession>X0YGV4</accession>
<sequence>MRKRFAVVGDGRFMITLSVKRPFNTPDLYANPRLMPILHRLLGADCVISSFGSVVAFAGADAQSVHFDYPPLFESEEVCAALPPHAITLVVPLVDLDESTGTTALWEGSHSRVGARDQLQKIAAESSFDGATMPYAAAGDVYLMDFRLIHGGTANNSDHERPILYIVYSRPWFREDMNFDEQPAIKITNKQYKMVPKPHRHLFTQAQF</sequence>
<proteinExistence type="predicted"/>
<evidence type="ECO:0000313" key="1">
    <source>
        <dbReference type="EMBL" id="GAG46427.1"/>
    </source>
</evidence>
<protein>
    <recommendedName>
        <fullName evidence="2">Phytanoyl-CoA dioxygenase</fullName>
    </recommendedName>
</protein>
<dbReference type="InterPro" id="IPR051961">
    <property type="entry name" value="Fungal_Metabolite_Diox"/>
</dbReference>
<dbReference type="Pfam" id="PF05721">
    <property type="entry name" value="PhyH"/>
    <property type="match status" value="1"/>
</dbReference>
<dbReference type="PANTHER" id="PTHR37563:SF2">
    <property type="entry name" value="PHYTANOYL-COA DIOXYGENASE FAMILY PROTEIN (AFU_ORTHOLOGUE AFUA_2G03330)"/>
    <property type="match status" value="1"/>
</dbReference>
<dbReference type="PANTHER" id="PTHR37563">
    <property type="entry name" value="PHYTANOYL-COA DIOXYGENASE FAMILY PROTEIN (AFU_ORTHOLOGUE AFUA_2G03330)"/>
    <property type="match status" value="1"/>
</dbReference>
<reference evidence="1" key="1">
    <citation type="journal article" date="2014" name="Front. Microbiol.">
        <title>High frequency of phylogenetically diverse reductive dehalogenase-homologous genes in deep subseafloor sedimentary metagenomes.</title>
        <authorList>
            <person name="Kawai M."/>
            <person name="Futagami T."/>
            <person name="Toyoda A."/>
            <person name="Takaki Y."/>
            <person name="Nishi S."/>
            <person name="Hori S."/>
            <person name="Arai W."/>
            <person name="Tsubouchi T."/>
            <person name="Morono Y."/>
            <person name="Uchiyama I."/>
            <person name="Ito T."/>
            <person name="Fujiyama A."/>
            <person name="Inagaki F."/>
            <person name="Takami H."/>
        </authorList>
    </citation>
    <scope>NUCLEOTIDE SEQUENCE</scope>
    <source>
        <strain evidence="1">Expedition CK06-06</strain>
    </source>
</reference>